<dbReference type="PROSITE" id="PS50004">
    <property type="entry name" value="C2"/>
    <property type="match status" value="1"/>
</dbReference>
<gene>
    <name evidence="3" type="ORF">SCHPADRAFT_898542</name>
</gene>
<proteinExistence type="predicted"/>
<dbReference type="Gene3D" id="2.60.40.150">
    <property type="entry name" value="C2 domain"/>
    <property type="match status" value="1"/>
</dbReference>
<dbReference type="OrthoDB" id="73919at2759"/>
<dbReference type="GO" id="GO:0010628">
    <property type="term" value="P:positive regulation of gene expression"/>
    <property type="evidence" value="ECO:0007669"/>
    <property type="project" value="TreeGrafter"/>
</dbReference>
<name>A0A0H2S6L0_9AGAM</name>
<dbReference type="PANTHER" id="PTHR47800:SF5">
    <property type="entry name" value="FER-1-LIKE PROTEIN 6"/>
    <property type="match status" value="1"/>
</dbReference>
<dbReference type="Proteomes" id="UP000053477">
    <property type="component" value="Unassembled WGS sequence"/>
</dbReference>
<organism evidence="3 4">
    <name type="scientific">Schizopora paradoxa</name>
    <dbReference type="NCBI Taxonomy" id="27342"/>
    <lineage>
        <taxon>Eukaryota</taxon>
        <taxon>Fungi</taxon>
        <taxon>Dikarya</taxon>
        <taxon>Basidiomycota</taxon>
        <taxon>Agaricomycotina</taxon>
        <taxon>Agaricomycetes</taxon>
        <taxon>Hymenochaetales</taxon>
        <taxon>Schizoporaceae</taxon>
        <taxon>Schizopora</taxon>
    </lineage>
</organism>
<dbReference type="Pfam" id="PF00168">
    <property type="entry name" value="C2"/>
    <property type="match status" value="1"/>
</dbReference>
<dbReference type="EMBL" id="KQ085885">
    <property type="protein sequence ID" value="KLO19594.1"/>
    <property type="molecule type" value="Genomic_DNA"/>
</dbReference>
<evidence type="ECO:0000256" key="1">
    <source>
        <dbReference type="SAM" id="MobiDB-lite"/>
    </source>
</evidence>
<dbReference type="InterPro" id="IPR035892">
    <property type="entry name" value="C2_domain_sf"/>
</dbReference>
<dbReference type="SMART" id="SM00239">
    <property type="entry name" value="C2"/>
    <property type="match status" value="1"/>
</dbReference>
<sequence>MRVKTKALATEVPEDQQLIDVSIQFIGASGLPKMDLVGSCDPYFVAKIDDAISFVSTVQPNTLCPVWNEVWNVKNVPENANMKVEVMDKDEGSLLDDYVGAFETDLSPGAKEVQIISSMLKRVRGTFWMKITTSPSSDPNLHRYTFDGPIRYSRHFSPTVGRLTNLNDERLYSTWKLHIKGVPLFFRDEMQHWNTAYPAAQSIFAQRPSGLAIRSSIVAAHRLLYARSTRNGFGVIATKEDVLNLLRSVPGRVTPSPGLSTAASSCTLASNTVASHRVKPAVYTYVITNGDDTLRFSETGAAFFVDFASKHALHANCAESVRYSGEFHPRPAVPGGWAGFSDDTPDDKVQWEIVVDNNSGTYAPDAMLLPELKALLEYNFPGLTFIALDRKDPELERSREACRAYAVKHRGVRQTELQPHAKEGEETLQNHVVNHNDVEAERPEELPPAENEEGTAPAIVPP</sequence>
<evidence type="ECO:0000313" key="4">
    <source>
        <dbReference type="Proteomes" id="UP000053477"/>
    </source>
</evidence>
<accession>A0A0H2S6L0</accession>
<feature type="domain" description="C2" evidence="2">
    <location>
        <begin position="2"/>
        <end position="120"/>
    </location>
</feature>
<evidence type="ECO:0000259" key="2">
    <source>
        <dbReference type="PROSITE" id="PS50004"/>
    </source>
</evidence>
<dbReference type="STRING" id="27342.A0A0H2S6L0"/>
<dbReference type="CDD" id="cd00030">
    <property type="entry name" value="C2"/>
    <property type="match status" value="1"/>
</dbReference>
<protein>
    <submittedName>
        <fullName evidence="3">C2-domain-containing protein</fullName>
    </submittedName>
</protein>
<keyword evidence="4" id="KW-1185">Reference proteome</keyword>
<evidence type="ECO:0000313" key="3">
    <source>
        <dbReference type="EMBL" id="KLO19594.1"/>
    </source>
</evidence>
<dbReference type="AlphaFoldDB" id="A0A0H2S6L0"/>
<reference evidence="3 4" key="1">
    <citation type="submission" date="2015-04" db="EMBL/GenBank/DDBJ databases">
        <title>Complete genome sequence of Schizopora paradoxa KUC8140, a cosmopolitan wood degrader in East Asia.</title>
        <authorList>
            <consortium name="DOE Joint Genome Institute"/>
            <person name="Min B."/>
            <person name="Park H."/>
            <person name="Jang Y."/>
            <person name="Kim J.-J."/>
            <person name="Kim K.H."/>
            <person name="Pangilinan J."/>
            <person name="Lipzen A."/>
            <person name="Riley R."/>
            <person name="Grigoriev I.V."/>
            <person name="Spatafora J.W."/>
            <person name="Choi I.-G."/>
        </authorList>
    </citation>
    <scope>NUCLEOTIDE SEQUENCE [LARGE SCALE GENOMIC DNA]</scope>
    <source>
        <strain evidence="3 4">KUC8140</strain>
    </source>
</reference>
<dbReference type="SUPFAM" id="SSF49562">
    <property type="entry name" value="C2 domain (Calcium/lipid-binding domain, CaLB)"/>
    <property type="match status" value="1"/>
</dbReference>
<dbReference type="InterPro" id="IPR000008">
    <property type="entry name" value="C2_dom"/>
</dbReference>
<feature type="region of interest" description="Disordered" evidence="1">
    <location>
        <begin position="416"/>
        <end position="462"/>
    </location>
</feature>
<dbReference type="InParanoid" id="A0A0H2S6L0"/>
<feature type="compositionally biased region" description="Basic and acidic residues" evidence="1">
    <location>
        <begin position="434"/>
        <end position="445"/>
    </location>
</feature>
<dbReference type="PANTHER" id="PTHR47800">
    <property type="entry name" value="C2 DOMAIN-CONTAINING PROTEIN"/>
    <property type="match status" value="1"/>
</dbReference>